<dbReference type="Pfam" id="PF02914">
    <property type="entry name" value="DDE_2"/>
    <property type="match status" value="1"/>
</dbReference>
<dbReference type="GO" id="GO:0004803">
    <property type="term" value="F:transposase activity"/>
    <property type="evidence" value="ECO:0007669"/>
    <property type="project" value="InterPro"/>
</dbReference>
<dbReference type="InterPro" id="IPR004189">
    <property type="entry name" value="Phage_Mu_transposase"/>
</dbReference>
<dbReference type="InterPro" id="IPR003314">
    <property type="entry name" value="Mu-type_HTH"/>
</dbReference>
<dbReference type="InterPro" id="IPR001584">
    <property type="entry name" value="Integrase_cat-core"/>
</dbReference>
<accession>F4QGC5</accession>
<proteinExistence type="predicted"/>
<dbReference type="InterPro" id="IPR036388">
    <property type="entry name" value="WH-like_DNA-bd_sf"/>
</dbReference>
<dbReference type="SUPFAM" id="SSF46689">
    <property type="entry name" value="Homeodomain-like"/>
    <property type="match status" value="1"/>
</dbReference>
<dbReference type="SUPFAM" id="SSF53098">
    <property type="entry name" value="Ribonuclease H-like"/>
    <property type="match status" value="1"/>
</dbReference>
<dbReference type="HOGENOM" id="CLU_027265_1_0_5"/>
<dbReference type="Gene3D" id="6.10.250.2550">
    <property type="match status" value="1"/>
</dbReference>
<dbReference type="SUPFAM" id="SSF46955">
    <property type="entry name" value="Putative DNA-binding domain"/>
    <property type="match status" value="1"/>
</dbReference>
<dbReference type="InterPro" id="IPR009004">
    <property type="entry name" value="Transposase_Mu_C"/>
</dbReference>
<dbReference type="STRING" id="715226.ABI_08890"/>
<dbReference type="GO" id="GO:0003677">
    <property type="term" value="F:DNA binding"/>
    <property type="evidence" value="ECO:0007669"/>
    <property type="project" value="InterPro"/>
</dbReference>
<dbReference type="PROSITE" id="PS50994">
    <property type="entry name" value="INTEGRASE"/>
    <property type="match status" value="1"/>
</dbReference>
<dbReference type="Proteomes" id="UP000006512">
    <property type="component" value="Unassembled WGS sequence"/>
</dbReference>
<sequence length="682" mass="74951">MSTGVTACKDLWLAPAELAAMDLPGLSNKRNRVVEMAASWAGRYRANGSPAWRKRSGRGGGFEYHHSVLPSVTVQALIARGLLNADLEAPKTPLRAAPEAANDANAWGWFDKQPDHVKAEAQARLKAVQAVDTQHRAGLSKSAAVALVAHLHEVSTSSLWGWLKLVESVGPADWLPALASRRKAGGVRSEVDPRILKFFKSFKLRPGRQGFEHCRRETVEYAKSIGLTEADVPCTKKLTRELRRTTSKRVIIAKTKGLAEVVKTIPPQIRTREHLHAMEAVNIDGHKWDVFVRVPNQDKPVRVISVMIQDLYSNKILAWRTGLVESAVLTRLAILDMCRNHGIPQHFTLDNGRAFASKWITGGAKTRFRFKVKEEEPLGILPALGIKEHWATPHHGQAKPIERMFGPLEEIVSSKPQCQGAWTGNKPNAKPEDYATKAVDIEVFEAILAEAVARYNAQTGRTGANAKGRSYDQTFADSLAAGAAVGRASAEQLRMCLLTAENVKANKDHGGVQLYGNHYHHDVLHEYAGQMLTVRFDPDNLHQPVEVYDLKGRHLATAEVRAAVGFYDAQGAQDRAKMNANLKKATREAIKIQELLSAADMAAAMPIEIPEMPATEPTVIRPVRNRGSAAARLAPVPAPDAISYRDRFTALAEQIETVEPWRKFQVFDGGLTPSSGSEGPKK</sequence>
<dbReference type="EMBL" id="GL883077">
    <property type="protein sequence ID" value="EGF92453.1"/>
    <property type="molecule type" value="Genomic_DNA"/>
</dbReference>
<feature type="domain" description="Integrase catalytic" evidence="1">
    <location>
        <begin position="262"/>
        <end position="479"/>
    </location>
</feature>
<organism evidence="3 4">
    <name type="scientific">Asticcacaulis biprosthecium C19</name>
    <dbReference type="NCBI Taxonomy" id="715226"/>
    <lineage>
        <taxon>Bacteria</taxon>
        <taxon>Pseudomonadati</taxon>
        <taxon>Pseudomonadota</taxon>
        <taxon>Alphaproteobacteria</taxon>
        <taxon>Caulobacterales</taxon>
        <taxon>Caulobacteraceae</taxon>
        <taxon>Asticcacaulis</taxon>
    </lineage>
</organism>
<dbReference type="PROSITE" id="PS51702">
    <property type="entry name" value="HTH_MU"/>
    <property type="match status" value="1"/>
</dbReference>
<feature type="domain" description="HTH Mu-type" evidence="2">
    <location>
        <begin position="11"/>
        <end position="85"/>
    </location>
</feature>
<dbReference type="Pfam" id="PF09039">
    <property type="entry name" value="HTH_Tnp_Mu_2"/>
    <property type="match status" value="1"/>
</dbReference>
<dbReference type="eggNOG" id="COG2801">
    <property type="taxonomic scope" value="Bacteria"/>
</dbReference>
<dbReference type="AlphaFoldDB" id="F4QGC5"/>
<gene>
    <name evidence="3" type="ORF">ABI_08890</name>
</gene>
<dbReference type="Gene3D" id="1.10.10.10">
    <property type="entry name" value="Winged helix-like DNA-binding domain superfamily/Winged helix DNA-binding domain"/>
    <property type="match status" value="1"/>
</dbReference>
<dbReference type="InterPro" id="IPR015378">
    <property type="entry name" value="Transposase-like_Mu_C"/>
</dbReference>
<evidence type="ECO:0000313" key="3">
    <source>
        <dbReference type="EMBL" id="EGF92453.1"/>
    </source>
</evidence>
<name>F4QGC5_9CAUL</name>
<evidence type="ECO:0000259" key="2">
    <source>
        <dbReference type="PROSITE" id="PS51702"/>
    </source>
</evidence>
<dbReference type="OrthoDB" id="5287589at2"/>
<reference evidence="4" key="1">
    <citation type="submission" date="2011-03" db="EMBL/GenBank/DDBJ databases">
        <title>Draft genome sequence of Brevundimonas diminuta.</title>
        <authorList>
            <person name="Brown P.J.B."/>
            <person name="Buechlein A."/>
            <person name="Hemmerich C."/>
            <person name="Brun Y.V."/>
        </authorList>
    </citation>
    <scope>NUCLEOTIDE SEQUENCE [LARGE SCALE GENOMIC DNA]</scope>
    <source>
        <strain evidence="4">C19</strain>
    </source>
</reference>
<dbReference type="Gene3D" id="2.30.30.130">
    <property type="entry name" value="Transposase, Mu, C-terminal"/>
    <property type="match status" value="1"/>
</dbReference>
<dbReference type="InterPro" id="IPR009061">
    <property type="entry name" value="DNA-bd_dom_put_sf"/>
</dbReference>
<dbReference type="Gene3D" id="3.30.420.10">
    <property type="entry name" value="Ribonuclease H-like superfamily/Ribonuclease H"/>
    <property type="match status" value="1"/>
</dbReference>
<dbReference type="InterPro" id="IPR015126">
    <property type="entry name" value="Mu_I-gamma"/>
</dbReference>
<keyword evidence="4" id="KW-1185">Reference proteome</keyword>
<dbReference type="Pfam" id="PF09299">
    <property type="entry name" value="Mu-transpos_C"/>
    <property type="match status" value="1"/>
</dbReference>
<dbReference type="Gene3D" id="1.10.10.60">
    <property type="entry name" value="Homeodomain-like"/>
    <property type="match status" value="2"/>
</dbReference>
<dbReference type="InterPro" id="IPR009057">
    <property type="entry name" value="Homeodomain-like_sf"/>
</dbReference>
<dbReference type="GO" id="GO:0015074">
    <property type="term" value="P:DNA integration"/>
    <property type="evidence" value="ECO:0007669"/>
    <property type="project" value="InterPro"/>
</dbReference>
<evidence type="ECO:0000313" key="4">
    <source>
        <dbReference type="Proteomes" id="UP000006512"/>
    </source>
</evidence>
<dbReference type="InterPro" id="IPR012337">
    <property type="entry name" value="RNaseH-like_sf"/>
</dbReference>
<dbReference type="SUPFAM" id="SSF50610">
    <property type="entry name" value="mu transposase, C-terminal domain"/>
    <property type="match status" value="1"/>
</dbReference>
<dbReference type="InterPro" id="IPR036397">
    <property type="entry name" value="RNaseH_sf"/>
</dbReference>
<dbReference type="GO" id="GO:0006313">
    <property type="term" value="P:DNA transposition"/>
    <property type="evidence" value="ECO:0007669"/>
    <property type="project" value="InterPro"/>
</dbReference>
<protein>
    <submittedName>
        <fullName evidence="3">Transposase</fullName>
    </submittedName>
</protein>
<dbReference type="Pfam" id="PF02316">
    <property type="entry name" value="HTH_Tnp_Mu_1"/>
    <property type="match status" value="1"/>
</dbReference>
<evidence type="ECO:0000259" key="1">
    <source>
        <dbReference type="PROSITE" id="PS50994"/>
    </source>
</evidence>